<dbReference type="EMBL" id="HBUF01196749">
    <property type="protein sequence ID" value="CAG6660330.1"/>
    <property type="molecule type" value="Transcribed_RNA"/>
</dbReference>
<evidence type="ECO:0000256" key="14">
    <source>
        <dbReference type="SAM" id="MobiDB-lite"/>
    </source>
</evidence>
<keyword evidence="8" id="KW-0809">Transit peptide</keyword>
<keyword evidence="10" id="KW-0472">Membrane</keyword>
<feature type="domain" description="Peptidase M16 N-terminal" evidence="15">
    <location>
        <begin position="77"/>
        <end position="226"/>
    </location>
</feature>
<dbReference type="PANTHER" id="PTHR11851">
    <property type="entry name" value="METALLOPROTEASE"/>
    <property type="match status" value="1"/>
</dbReference>
<dbReference type="PANTHER" id="PTHR11851:SF49">
    <property type="entry name" value="MITOCHONDRIAL-PROCESSING PEPTIDASE SUBUNIT ALPHA"/>
    <property type="match status" value="1"/>
</dbReference>
<dbReference type="EMBL" id="HBUF01641794">
    <property type="protein sequence ID" value="CAG6785115.1"/>
    <property type="molecule type" value="Transcribed_RNA"/>
</dbReference>
<evidence type="ECO:0000259" key="16">
    <source>
        <dbReference type="Pfam" id="PF05193"/>
    </source>
</evidence>
<dbReference type="GO" id="GO:0005743">
    <property type="term" value="C:mitochondrial inner membrane"/>
    <property type="evidence" value="ECO:0007669"/>
    <property type="project" value="UniProtKB-SubCell"/>
</dbReference>
<evidence type="ECO:0000259" key="15">
    <source>
        <dbReference type="Pfam" id="PF00675"/>
    </source>
</evidence>
<evidence type="ECO:0000256" key="13">
    <source>
        <dbReference type="RuleBase" id="RU004447"/>
    </source>
</evidence>
<keyword evidence="9" id="KW-0496">Mitochondrion</keyword>
<evidence type="ECO:0000256" key="7">
    <source>
        <dbReference type="ARBA" id="ARBA00022792"/>
    </source>
</evidence>
<dbReference type="Gene3D" id="3.30.830.10">
    <property type="entry name" value="Metalloenzyme, LuxS/M16 peptidase-like"/>
    <property type="match status" value="2"/>
</dbReference>
<evidence type="ECO:0000256" key="2">
    <source>
        <dbReference type="ARBA" id="ARBA00004273"/>
    </source>
</evidence>
<dbReference type="InterPro" id="IPR001431">
    <property type="entry name" value="Pept_M16_Zn_BS"/>
</dbReference>
<name>A0A8D8S1S8_9HEMI</name>
<dbReference type="AlphaFoldDB" id="A0A8D8S1S8"/>
<comment type="similarity">
    <text evidence="4 13">Belongs to the peptidase M16 family.</text>
</comment>
<evidence type="ECO:0000256" key="5">
    <source>
        <dbReference type="ARBA" id="ARBA00011587"/>
    </source>
</evidence>
<dbReference type="Pfam" id="PF05193">
    <property type="entry name" value="Peptidase_M16_C"/>
    <property type="match status" value="1"/>
</dbReference>
<evidence type="ECO:0000256" key="8">
    <source>
        <dbReference type="ARBA" id="ARBA00022946"/>
    </source>
</evidence>
<dbReference type="FunFam" id="3.30.830.10:FF:000010">
    <property type="entry name" value="Mitochondrial-processing peptidase alpha subunit, mitochondrial"/>
    <property type="match status" value="1"/>
</dbReference>
<feature type="compositionally biased region" description="Pro residues" evidence="14">
    <location>
        <begin position="32"/>
        <end position="47"/>
    </location>
</feature>
<evidence type="ECO:0000256" key="10">
    <source>
        <dbReference type="ARBA" id="ARBA00023136"/>
    </source>
</evidence>
<dbReference type="EMBL" id="HBUF01136166">
    <property type="protein sequence ID" value="CAG6645257.1"/>
    <property type="molecule type" value="Transcribed_RNA"/>
</dbReference>
<dbReference type="PROSITE" id="PS00143">
    <property type="entry name" value="INSULINASE"/>
    <property type="match status" value="1"/>
</dbReference>
<dbReference type="InterPro" id="IPR011249">
    <property type="entry name" value="Metalloenz_LuxS/M16"/>
</dbReference>
<dbReference type="InterPro" id="IPR011765">
    <property type="entry name" value="Pept_M16_N"/>
</dbReference>
<dbReference type="GO" id="GO:0004222">
    <property type="term" value="F:metalloendopeptidase activity"/>
    <property type="evidence" value="ECO:0007669"/>
    <property type="project" value="InterPro"/>
</dbReference>
<comment type="function">
    <text evidence="1">Substrate recognition and binding subunit of the essential mitochondrial processing protease (MPP), which cleaves the mitochondrial sequence off newly imported precursors proteins.</text>
</comment>
<dbReference type="GO" id="GO:0046872">
    <property type="term" value="F:metal ion binding"/>
    <property type="evidence" value="ECO:0007669"/>
    <property type="project" value="InterPro"/>
</dbReference>
<dbReference type="SUPFAM" id="SSF63411">
    <property type="entry name" value="LuxS/MPP-like metallohydrolase"/>
    <property type="match status" value="2"/>
</dbReference>
<feature type="domain" description="Peptidase M16 C-terminal" evidence="16">
    <location>
        <begin position="234"/>
        <end position="436"/>
    </location>
</feature>
<protein>
    <recommendedName>
        <fullName evidence="6">Mitochondrial-processing peptidase subunit alpha</fullName>
    </recommendedName>
    <alternativeName>
        <fullName evidence="11">Alpha-MPP</fullName>
    </alternativeName>
    <alternativeName>
        <fullName evidence="12">Inactive zinc metalloprotease alpha</fullName>
    </alternativeName>
</protein>
<dbReference type="EMBL" id="HBUF01641793">
    <property type="protein sequence ID" value="CAG6785114.1"/>
    <property type="molecule type" value="Transcribed_RNA"/>
</dbReference>
<evidence type="ECO:0000313" key="17">
    <source>
        <dbReference type="EMBL" id="CAG6660330.1"/>
    </source>
</evidence>
<dbReference type="InterPro" id="IPR050361">
    <property type="entry name" value="MPP/UQCRC_Complex"/>
</dbReference>
<evidence type="ECO:0000256" key="11">
    <source>
        <dbReference type="ARBA" id="ARBA00030006"/>
    </source>
</evidence>
<evidence type="ECO:0000256" key="12">
    <source>
        <dbReference type="ARBA" id="ARBA00032315"/>
    </source>
</evidence>
<dbReference type="GO" id="GO:0005759">
    <property type="term" value="C:mitochondrial matrix"/>
    <property type="evidence" value="ECO:0007669"/>
    <property type="project" value="UniProtKB-SubCell"/>
</dbReference>
<comment type="subunit">
    <text evidence="5">Heterodimer of PMPCA (alpha) and PMPCB (beta) subunits, forming the mitochondrial processing protease (MPP) in which PMPCA is involved in substrate recognition and binding and PMPCB is the catalytic subunit.</text>
</comment>
<dbReference type="InterPro" id="IPR007863">
    <property type="entry name" value="Peptidase_M16_C"/>
</dbReference>
<feature type="region of interest" description="Disordered" evidence="14">
    <location>
        <begin position="17"/>
        <end position="47"/>
    </location>
</feature>
<proteinExistence type="inferred from homology"/>
<comment type="subcellular location">
    <subcellularLocation>
        <location evidence="2">Mitochondrion inner membrane</location>
    </subcellularLocation>
    <subcellularLocation>
        <location evidence="3">Mitochondrion matrix</location>
    </subcellularLocation>
</comment>
<reference evidence="17" key="1">
    <citation type="submission" date="2021-05" db="EMBL/GenBank/DDBJ databases">
        <authorList>
            <person name="Alioto T."/>
            <person name="Alioto T."/>
            <person name="Gomez Garrido J."/>
        </authorList>
    </citation>
    <scope>NUCLEOTIDE SEQUENCE</scope>
</reference>
<dbReference type="GO" id="GO:0006627">
    <property type="term" value="P:protein processing involved in protein targeting to mitochondrion"/>
    <property type="evidence" value="ECO:0007669"/>
    <property type="project" value="TreeGrafter"/>
</dbReference>
<accession>A0A8D8S1S8</accession>
<organism evidence="17">
    <name type="scientific">Cacopsylla melanoneura</name>
    <dbReference type="NCBI Taxonomy" id="428564"/>
    <lineage>
        <taxon>Eukaryota</taxon>
        <taxon>Metazoa</taxon>
        <taxon>Ecdysozoa</taxon>
        <taxon>Arthropoda</taxon>
        <taxon>Hexapoda</taxon>
        <taxon>Insecta</taxon>
        <taxon>Pterygota</taxon>
        <taxon>Neoptera</taxon>
        <taxon>Paraneoptera</taxon>
        <taxon>Hemiptera</taxon>
        <taxon>Sternorrhyncha</taxon>
        <taxon>Psylloidea</taxon>
        <taxon>Psyllidae</taxon>
        <taxon>Psyllinae</taxon>
        <taxon>Cacopsylla</taxon>
    </lineage>
</organism>
<evidence type="ECO:0000256" key="4">
    <source>
        <dbReference type="ARBA" id="ARBA00007261"/>
    </source>
</evidence>
<dbReference type="FunFam" id="3.30.830.10:FF:000014">
    <property type="entry name" value="Mitochondrial-processing peptidase alpha subunit, mitochondrial"/>
    <property type="match status" value="1"/>
</dbReference>
<evidence type="ECO:0000256" key="6">
    <source>
        <dbReference type="ARBA" id="ARBA00016741"/>
    </source>
</evidence>
<dbReference type="Pfam" id="PF00675">
    <property type="entry name" value="Peptidase_M16"/>
    <property type="match status" value="1"/>
</dbReference>
<evidence type="ECO:0000256" key="3">
    <source>
        <dbReference type="ARBA" id="ARBA00004305"/>
    </source>
</evidence>
<evidence type="ECO:0000256" key="9">
    <source>
        <dbReference type="ARBA" id="ARBA00023128"/>
    </source>
</evidence>
<evidence type="ECO:0000256" key="1">
    <source>
        <dbReference type="ARBA" id="ARBA00002123"/>
    </source>
</evidence>
<sequence>MAGRVFGLRSFGLKSIKGNHHIQSNNFSSEVKPPPPPPPFQQPPLSAPLPGLSKVQYSSVKDNDRNTEVTTLSNGLKVASENRFGSFCTVGVIIDSGSRYEKPYPSGVSHFLEKLAFNSTVEYKNKDAISQTLEKIGGICDCLSSRDTFIYAASAATSGLDTVVKILGDVVLRPKFSEEEMNMARQTIQFELENYQMRPEQETLLMDMIHAAAYKDNTLGLPKLCPSASISVINNNTLFTYLKNYYQPSKMVLAGVGVEHDKLVEAATKYFVDKEPIWSQDKSLVLTDKRVIDTSKAMYTGGFVKEECNIPTFAGTSGLPELSHIVIGLEGVSHQDKDFIPSCVLNILMGGGGSFSAGGPGKGMYTRLYTNVLNRYHWMFSATAYNHAYSDTGLFCIHASAPPSNVKNVVDVIVKELVTMAGPISNDELSRAKKQLQSMLLMNLEARPAVFEDVGRQVLATGHRKRPSTYIEGIENVTADDIRRVASRLLATQPAIAARGDLINFPTFEDIHYGIQNNGVLPRKGRMSSVIP</sequence>
<keyword evidence="7" id="KW-0999">Mitochondrion inner membrane</keyword>